<accession>A0A151B6D0</accession>
<dbReference type="AlphaFoldDB" id="A0A151B6D0"/>
<proteinExistence type="predicted"/>
<gene>
    <name evidence="1" type="ORF">CLTEP_06250</name>
</gene>
<sequence length="84" mass="9930">MKIKIPKIKDVKVEEDYIVIVTFENNIVKKYDMKPWLNIEEFEILKDKIIFSMAKVDVGGYGISWNDEADISEYELWTKGKQIN</sequence>
<dbReference type="EMBL" id="LTBA01000003">
    <property type="protein sequence ID" value="KYH35449.1"/>
    <property type="molecule type" value="Genomic_DNA"/>
</dbReference>
<organism evidence="1 2">
    <name type="scientific">Clostridium tepidiprofundi DSM 19306</name>
    <dbReference type="NCBI Taxonomy" id="1121338"/>
    <lineage>
        <taxon>Bacteria</taxon>
        <taxon>Bacillati</taxon>
        <taxon>Bacillota</taxon>
        <taxon>Clostridia</taxon>
        <taxon>Eubacteriales</taxon>
        <taxon>Clostridiaceae</taxon>
        <taxon>Clostridium</taxon>
    </lineage>
</organism>
<comment type="caution">
    <text evidence="1">The sequence shown here is derived from an EMBL/GenBank/DDBJ whole genome shotgun (WGS) entry which is preliminary data.</text>
</comment>
<dbReference type="Gene3D" id="3.30.2020.10">
    <property type="entry name" value="NE0471-like N-terminal domain"/>
    <property type="match status" value="1"/>
</dbReference>
<dbReference type="PATRIC" id="fig|1121338.3.peg.632"/>
<evidence type="ECO:0008006" key="3">
    <source>
        <dbReference type="Google" id="ProtNLM"/>
    </source>
</evidence>
<protein>
    <recommendedName>
        <fullName evidence="3">DUF2442 domain-containing protein</fullName>
    </recommendedName>
</protein>
<reference evidence="1 2" key="1">
    <citation type="submission" date="2016-02" db="EMBL/GenBank/DDBJ databases">
        <title>Genome sequence of Clostridium tepidiprofundi DSM 19306.</title>
        <authorList>
            <person name="Poehlein A."/>
            <person name="Daniel R."/>
        </authorList>
    </citation>
    <scope>NUCLEOTIDE SEQUENCE [LARGE SCALE GENOMIC DNA]</scope>
    <source>
        <strain evidence="1 2">DSM 19306</strain>
    </source>
</reference>
<dbReference type="InterPro" id="IPR036782">
    <property type="entry name" value="NE0471-like_N"/>
</dbReference>
<dbReference type="InterPro" id="IPR018841">
    <property type="entry name" value="DUF2442"/>
</dbReference>
<dbReference type="SUPFAM" id="SSF143880">
    <property type="entry name" value="NE0471 N-terminal domain-like"/>
    <property type="match status" value="1"/>
</dbReference>
<dbReference type="STRING" id="1121338.CLTEP_06250"/>
<evidence type="ECO:0000313" key="2">
    <source>
        <dbReference type="Proteomes" id="UP000075531"/>
    </source>
</evidence>
<dbReference type="OrthoDB" id="427321at2"/>
<name>A0A151B6D0_9CLOT</name>
<dbReference type="Proteomes" id="UP000075531">
    <property type="component" value="Unassembled WGS sequence"/>
</dbReference>
<dbReference type="RefSeq" id="WP_153016267.1">
    <property type="nucleotide sequence ID" value="NZ_LTBA01000003.1"/>
</dbReference>
<dbReference type="Pfam" id="PF10387">
    <property type="entry name" value="DUF2442"/>
    <property type="match status" value="1"/>
</dbReference>
<keyword evidence="2" id="KW-1185">Reference proteome</keyword>
<evidence type="ECO:0000313" key="1">
    <source>
        <dbReference type="EMBL" id="KYH35449.1"/>
    </source>
</evidence>